<evidence type="ECO:0000256" key="10">
    <source>
        <dbReference type="ARBA" id="ARBA00022958"/>
    </source>
</evidence>
<keyword evidence="6 12" id="KW-0547">Nucleotide-binding</keyword>
<evidence type="ECO:0000256" key="2">
    <source>
        <dbReference type="ARBA" id="ARBA00012035"/>
    </source>
</evidence>
<keyword evidence="12" id="KW-0963">Cytoplasm</keyword>
<name>A0ABP8EVJ2_9MICO</name>
<feature type="active site" description="Proton acceptor" evidence="12">
    <location>
        <position position="277"/>
    </location>
</feature>
<feature type="binding site" evidence="12">
    <location>
        <position position="277"/>
    </location>
    <ligand>
        <name>substrate</name>
    </ligand>
</feature>
<dbReference type="InterPro" id="IPR011611">
    <property type="entry name" value="PfkB_dom"/>
</dbReference>
<accession>A0ABP8EVJ2</accession>
<evidence type="ECO:0000256" key="3">
    <source>
        <dbReference type="ARBA" id="ARBA00016943"/>
    </source>
</evidence>
<dbReference type="EMBL" id="BAABBA010000010">
    <property type="protein sequence ID" value="GAA4287996.1"/>
    <property type="molecule type" value="Genomic_DNA"/>
</dbReference>
<feature type="binding site" evidence="12">
    <location>
        <position position="182"/>
    </location>
    <ligand>
        <name>ATP</name>
        <dbReference type="ChEBI" id="CHEBI:30616"/>
    </ligand>
</feature>
<comment type="similarity">
    <text evidence="1">Belongs to the carbohydrate kinase pfkB family.</text>
</comment>
<evidence type="ECO:0000256" key="4">
    <source>
        <dbReference type="ARBA" id="ARBA00022679"/>
    </source>
</evidence>
<evidence type="ECO:0000259" key="13">
    <source>
        <dbReference type="Pfam" id="PF00294"/>
    </source>
</evidence>
<dbReference type="InterPro" id="IPR029056">
    <property type="entry name" value="Ribokinase-like"/>
</dbReference>
<organism evidence="14 15">
    <name type="scientific">Georgenia daeguensis</name>
    <dbReference type="NCBI Taxonomy" id="908355"/>
    <lineage>
        <taxon>Bacteria</taxon>
        <taxon>Bacillati</taxon>
        <taxon>Actinomycetota</taxon>
        <taxon>Actinomycetes</taxon>
        <taxon>Micrococcales</taxon>
        <taxon>Bogoriellaceae</taxon>
        <taxon>Georgenia</taxon>
    </lineage>
</organism>
<feature type="binding site" evidence="12">
    <location>
        <position position="312"/>
    </location>
    <ligand>
        <name>K(+)</name>
        <dbReference type="ChEBI" id="CHEBI:29103"/>
    </ligand>
</feature>
<evidence type="ECO:0000313" key="15">
    <source>
        <dbReference type="Proteomes" id="UP001499841"/>
    </source>
</evidence>
<dbReference type="Pfam" id="PF00294">
    <property type="entry name" value="PfkB"/>
    <property type="match status" value="1"/>
</dbReference>
<sequence length="337" mass="33808">MQTPQVVVVGSANADLVLDIDHRPAPGETVIGSDVVTTPGGKGANQAVAAGKVGGAVAFVGCVGDDDHGALLRDSLSSAGVDLTDLRTVDAPTGTATIMVTPDGENSIIVSPGANRHVTPAMLEETRSSWGAAPVVVLQLEIPVESVAVVATGARGRVVVNAAPAARLGSAVLAAADPLVVNESEAAFLLEDAGAAAGPADDTGATARALLRLGPRSVVLTLGAAGAVVAETRRADADRPSDDVRVGDEVPPADDAAEVVRVPALRVEAVDTTGAGDSFVGALAVELAAGATLERAVRLATRVAAVAVTRRGAQTSFPTLEELERAATQLQDRESGR</sequence>
<keyword evidence="8 12" id="KW-0067">ATP-binding</keyword>
<evidence type="ECO:0000256" key="11">
    <source>
        <dbReference type="ARBA" id="ARBA00023277"/>
    </source>
</evidence>
<keyword evidence="5 12" id="KW-0479">Metal-binding</keyword>
<feature type="binding site" evidence="12">
    <location>
        <position position="307"/>
    </location>
    <ligand>
        <name>K(+)</name>
        <dbReference type="ChEBI" id="CHEBI:29103"/>
    </ligand>
</feature>
<feature type="domain" description="Carbohydrate kinase PfkB" evidence="13">
    <location>
        <begin position="5"/>
        <end position="319"/>
    </location>
</feature>
<dbReference type="PANTHER" id="PTHR10584">
    <property type="entry name" value="SUGAR KINASE"/>
    <property type="match status" value="1"/>
</dbReference>
<comment type="caution">
    <text evidence="12">Lacks conserved residue(s) required for the propagation of feature annotation.</text>
</comment>
<evidence type="ECO:0000256" key="7">
    <source>
        <dbReference type="ARBA" id="ARBA00022777"/>
    </source>
</evidence>
<comment type="subunit">
    <text evidence="12">Homodimer.</text>
</comment>
<evidence type="ECO:0000256" key="1">
    <source>
        <dbReference type="ARBA" id="ARBA00005380"/>
    </source>
</evidence>
<dbReference type="InterPro" id="IPR011877">
    <property type="entry name" value="Ribokinase"/>
</dbReference>
<proteinExistence type="inferred from homology"/>
<feature type="binding site" evidence="12">
    <location>
        <position position="271"/>
    </location>
    <ligand>
        <name>K(+)</name>
        <dbReference type="ChEBI" id="CHEBI:29103"/>
    </ligand>
</feature>
<evidence type="ECO:0000313" key="14">
    <source>
        <dbReference type="EMBL" id="GAA4287996.1"/>
    </source>
</evidence>
<feature type="binding site" evidence="12">
    <location>
        <position position="310"/>
    </location>
    <ligand>
        <name>K(+)</name>
        <dbReference type="ChEBI" id="CHEBI:29103"/>
    </ligand>
</feature>
<dbReference type="CDD" id="cd01174">
    <property type="entry name" value="ribokinase"/>
    <property type="match status" value="1"/>
</dbReference>
<keyword evidence="9 12" id="KW-0460">Magnesium</keyword>
<comment type="subcellular location">
    <subcellularLocation>
        <location evidence="12">Cytoplasm</location>
    </subcellularLocation>
</comment>
<comment type="catalytic activity">
    <reaction evidence="12">
        <text>D-ribose + ATP = D-ribose 5-phosphate + ADP + H(+)</text>
        <dbReference type="Rhea" id="RHEA:13697"/>
        <dbReference type="ChEBI" id="CHEBI:15378"/>
        <dbReference type="ChEBI" id="CHEBI:30616"/>
        <dbReference type="ChEBI" id="CHEBI:47013"/>
        <dbReference type="ChEBI" id="CHEBI:78346"/>
        <dbReference type="ChEBI" id="CHEBI:456216"/>
        <dbReference type="EC" id="2.7.1.15"/>
    </reaction>
</comment>
<protein>
    <recommendedName>
        <fullName evidence="3 12">Ribokinase</fullName>
        <shortName evidence="12">RK</shortName>
        <ecNumber evidence="2 12">2.7.1.15</ecNumber>
    </recommendedName>
</protein>
<feature type="binding site" evidence="12">
    <location>
        <begin position="13"/>
        <end position="15"/>
    </location>
    <ligand>
        <name>substrate</name>
    </ligand>
</feature>
<keyword evidence="11 12" id="KW-0119">Carbohydrate metabolism</keyword>
<keyword evidence="4 12" id="KW-0808">Transferase</keyword>
<dbReference type="InterPro" id="IPR002173">
    <property type="entry name" value="Carboh/pur_kinase_PfkB_CS"/>
</dbReference>
<dbReference type="InterPro" id="IPR002139">
    <property type="entry name" value="Ribo/fructo_kinase"/>
</dbReference>
<dbReference type="HAMAP" id="MF_01987">
    <property type="entry name" value="Ribokinase"/>
    <property type="match status" value="1"/>
</dbReference>
<comment type="activity regulation">
    <text evidence="12">Activated by a monovalent cation that binds near, but not in, the active site. The most likely occupant of the site in vivo is potassium. Ion binding induces a conformational change that may alter substrate affinity.</text>
</comment>
<dbReference type="EC" id="2.7.1.15" evidence="2 12"/>
<gene>
    <name evidence="12" type="primary">rbsK</name>
    <name evidence="14" type="ORF">GCM10022262_23560</name>
</gene>
<feature type="binding site" evidence="12">
    <location>
        <begin position="276"/>
        <end position="277"/>
    </location>
    <ligand>
        <name>ATP</name>
        <dbReference type="ChEBI" id="CHEBI:30616"/>
    </ligand>
</feature>
<dbReference type="PROSITE" id="PS00584">
    <property type="entry name" value="PFKB_KINASES_2"/>
    <property type="match status" value="1"/>
</dbReference>
<dbReference type="Gene3D" id="3.40.1190.20">
    <property type="match status" value="1"/>
</dbReference>
<comment type="pathway">
    <text evidence="12">Carbohydrate metabolism; D-ribose degradation; D-ribose 5-phosphate from beta-D-ribopyranose: step 2/2.</text>
</comment>
<comment type="caution">
    <text evidence="14">The sequence shown here is derived from an EMBL/GenBank/DDBJ whole genome shotgun (WGS) entry which is preliminary data.</text>
</comment>
<dbReference type="SUPFAM" id="SSF53613">
    <property type="entry name" value="Ribokinase-like"/>
    <property type="match status" value="1"/>
</dbReference>
<evidence type="ECO:0000256" key="6">
    <source>
        <dbReference type="ARBA" id="ARBA00022741"/>
    </source>
</evidence>
<dbReference type="RefSeq" id="WP_345041352.1">
    <property type="nucleotide sequence ID" value="NZ_BAABBA010000010.1"/>
</dbReference>
<evidence type="ECO:0000256" key="5">
    <source>
        <dbReference type="ARBA" id="ARBA00022723"/>
    </source>
</evidence>
<dbReference type="PRINTS" id="PR00990">
    <property type="entry name" value="RIBOKINASE"/>
</dbReference>
<feature type="binding site" evidence="12">
    <location>
        <position position="141"/>
    </location>
    <ligand>
        <name>substrate</name>
    </ligand>
</feature>
<keyword evidence="15" id="KW-1185">Reference proteome</keyword>
<feature type="binding site" evidence="12">
    <location>
        <position position="273"/>
    </location>
    <ligand>
        <name>K(+)</name>
        <dbReference type="ChEBI" id="CHEBI:29103"/>
    </ligand>
</feature>
<comment type="similarity">
    <text evidence="12">Belongs to the carbohydrate kinase PfkB family. Ribokinase subfamily.</text>
</comment>
<keyword evidence="7 12" id="KW-0418">Kinase</keyword>
<feature type="binding site" evidence="12">
    <location>
        <position position="316"/>
    </location>
    <ligand>
        <name>K(+)</name>
        <dbReference type="ChEBI" id="CHEBI:29103"/>
    </ligand>
</feature>
<comment type="cofactor">
    <cofactor evidence="12">
        <name>Mg(2+)</name>
        <dbReference type="ChEBI" id="CHEBI:18420"/>
    </cofactor>
    <text evidence="12">Requires a divalent cation, most likely magnesium in vivo, as an electrophilic catalyst to aid phosphoryl group transfer. It is the chelate of the metal and the nucleotide that is the actual substrate.</text>
</comment>
<evidence type="ECO:0000256" key="8">
    <source>
        <dbReference type="ARBA" id="ARBA00022840"/>
    </source>
</evidence>
<reference evidence="15" key="1">
    <citation type="journal article" date="2019" name="Int. J. Syst. Evol. Microbiol.">
        <title>The Global Catalogue of Microorganisms (GCM) 10K type strain sequencing project: providing services to taxonomists for standard genome sequencing and annotation.</title>
        <authorList>
            <consortium name="The Broad Institute Genomics Platform"/>
            <consortium name="The Broad Institute Genome Sequencing Center for Infectious Disease"/>
            <person name="Wu L."/>
            <person name="Ma J."/>
        </authorList>
    </citation>
    <scope>NUCLEOTIDE SEQUENCE [LARGE SCALE GENOMIC DNA]</scope>
    <source>
        <strain evidence="15">JCM 17459</strain>
    </source>
</reference>
<keyword evidence="10 12" id="KW-0630">Potassium</keyword>
<feature type="binding site" evidence="12">
    <location>
        <begin position="221"/>
        <end position="226"/>
    </location>
    <ligand>
        <name>ATP</name>
        <dbReference type="ChEBI" id="CHEBI:30616"/>
    </ligand>
</feature>
<comment type="function">
    <text evidence="12">Catalyzes the phosphorylation of ribose at O-5 in a reaction requiring ATP and magnesium. The resulting D-ribose-5-phosphate can then be used either for sythesis of nucleotides, histidine, and tryptophan, or as a component of the pentose phosphate pathway.</text>
</comment>
<dbReference type="PANTHER" id="PTHR10584:SF166">
    <property type="entry name" value="RIBOKINASE"/>
    <property type="match status" value="1"/>
</dbReference>
<evidence type="ECO:0000256" key="12">
    <source>
        <dbReference type="HAMAP-Rule" id="MF_01987"/>
    </source>
</evidence>
<dbReference type="Proteomes" id="UP001499841">
    <property type="component" value="Unassembled WGS sequence"/>
</dbReference>
<feature type="binding site" evidence="12">
    <location>
        <begin position="41"/>
        <end position="45"/>
    </location>
    <ligand>
        <name>substrate</name>
    </ligand>
</feature>
<evidence type="ECO:0000256" key="9">
    <source>
        <dbReference type="ARBA" id="ARBA00022842"/>
    </source>
</evidence>